<sequence length="120" mass="14368">MEKYSLEPYEETLEARDYSQEEAYIRAKKRVDEIIGFYWHLASYVVVNIFLILLIGLNSDEGFTGFGPYATAFFWGIGLAFHFIGVFGIRAFFGKNWEQRKIEEYMEEEEKKRNEYRNYE</sequence>
<comment type="caution">
    <text evidence="3">The sequence shown here is derived from an EMBL/GenBank/DDBJ whole genome shotgun (WGS) entry which is preliminary data.</text>
</comment>
<keyword evidence="1" id="KW-1133">Transmembrane helix</keyword>
<proteinExistence type="predicted"/>
<evidence type="ECO:0000259" key="2">
    <source>
        <dbReference type="Pfam" id="PF13239"/>
    </source>
</evidence>
<dbReference type="InterPro" id="IPR025698">
    <property type="entry name" value="2TM_dom"/>
</dbReference>
<evidence type="ECO:0000313" key="3">
    <source>
        <dbReference type="EMBL" id="MFC3877332.1"/>
    </source>
</evidence>
<keyword evidence="4" id="KW-1185">Reference proteome</keyword>
<feature type="transmembrane region" description="Helical" evidence="1">
    <location>
        <begin position="69"/>
        <end position="93"/>
    </location>
</feature>
<keyword evidence="1" id="KW-0472">Membrane</keyword>
<evidence type="ECO:0000256" key="1">
    <source>
        <dbReference type="SAM" id="Phobius"/>
    </source>
</evidence>
<dbReference type="Proteomes" id="UP001595812">
    <property type="component" value="Unassembled WGS sequence"/>
</dbReference>
<feature type="domain" description="2TM" evidence="2">
    <location>
        <begin position="26"/>
        <end position="107"/>
    </location>
</feature>
<reference evidence="4" key="1">
    <citation type="journal article" date="2019" name="Int. J. Syst. Evol. Microbiol.">
        <title>The Global Catalogue of Microorganisms (GCM) 10K type strain sequencing project: providing services to taxonomists for standard genome sequencing and annotation.</title>
        <authorList>
            <consortium name="The Broad Institute Genomics Platform"/>
            <consortium name="The Broad Institute Genome Sequencing Center for Infectious Disease"/>
            <person name="Wu L."/>
            <person name="Ma J."/>
        </authorList>
    </citation>
    <scope>NUCLEOTIDE SEQUENCE [LARGE SCALE GENOMIC DNA]</scope>
    <source>
        <strain evidence="4">CECT 8979</strain>
    </source>
</reference>
<feature type="transmembrane region" description="Helical" evidence="1">
    <location>
        <begin position="36"/>
        <end position="57"/>
    </location>
</feature>
<evidence type="ECO:0000313" key="4">
    <source>
        <dbReference type="Proteomes" id="UP001595812"/>
    </source>
</evidence>
<protein>
    <submittedName>
        <fullName evidence="3">2TM domain-containing protein</fullName>
    </submittedName>
</protein>
<dbReference type="EMBL" id="JBHSAT010000004">
    <property type="protein sequence ID" value="MFC3877332.1"/>
    <property type="molecule type" value="Genomic_DNA"/>
</dbReference>
<dbReference type="RefSeq" id="WP_386099416.1">
    <property type="nucleotide sequence ID" value="NZ_JBHSAT010000004.1"/>
</dbReference>
<keyword evidence="1" id="KW-0812">Transmembrane</keyword>
<name>A0ABV8AKX0_9FLAO</name>
<accession>A0ABV8AKX0</accession>
<gene>
    <name evidence="3" type="ORF">ACFOSX_08820</name>
</gene>
<dbReference type="Pfam" id="PF13239">
    <property type="entry name" value="2TM"/>
    <property type="match status" value="1"/>
</dbReference>
<organism evidence="3 4">
    <name type="scientific">Winogradskyella maritima</name>
    <dbReference type="NCBI Taxonomy" id="1517766"/>
    <lineage>
        <taxon>Bacteria</taxon>
        <taxon>Pseudomonadati</taxon>
        <taxon>Bacteroidota</taxon>
        <taxon>Flavobacteriia</taxon>
        <taxon>Flavobacteriales</taxon>
        <taxon>Flavobacteriaceae</taxon>
        <taxon>Winogradskyella</taxon>
    </lineage>
</organism>